<evidence type="ECO:0000259" key="7">
    <source>
        <dbReference type="Pfam" id="PF16822"/>
    </source>
</evidence>
<evidence type="ECO:0000313" key="9">
    <source>
        <dbReference type="Proteomes" id="UP000267418"/>
    </source>
</evidence>
<gene>
    <name evidence="8" type="ORF">EJP69_08370</name>
</gene>
<name>A0A431TKN3_9BURK</name>
<dbReference type="InterPro" id="IPR031811">
    <property type="entry name" value="ALGX/ALGJ_SGNH-like"/>
</dbReference>
<dbReference type="AlphaFoldDB" id="A0A431TKN3"/>
<dbReference type="EMBL" id="RXOE01000002">
    <property type="protein sequence ID" value="RTQ34440.1"/>
    <property type="molecule type" value="Genomic_DNA"/>
</dbReference>
<evidence type="ECO:0000313" key="8">
    <source>
        <dbReference type="EMBL" id="RTQ34440.1"/>
    </source>
</evidence>
<dbReference type="OrthoDB" id="9760774at2"/>
<evidence type="ECO:0000256" key="1">
    <source>
        <dbReference type="ARBA" id="ARBA00004418"/>
    </source>
</evidence>
<dbReference type="Proteomes" id="UP000267418">
    <property type="component" value="Unassembled WGS sequence"/>
</dbReference>
<comment type="pathway">
    <text evidence="2">Glycan biosynthesis; alginate biosynthesis.</text>
</comment>
<evidence type="ECO:0000256" key="6">
    <source>
        <dbReference type="ARBA" id="ARBA00022841"/>
    </source>
</evidence>
<evidence type="ECO:0000256" key="2">
    <source>
        <dbReference type="ARBA" id="ARBA00005182"/>
    </source>
</evidence>
<protein>
    <recommendedName>
        <fullName evidence="7">AlgX/AlgJ SGNH hydrolase-like domain-containing protein</fullName>
    </recommendedName>
</protein>
<dbReference type="GO" id="GO:0016740">
    <property type="term" value="F:transferase activity"/>
    <property type="evidence" value="ECO:0007669"/>
    <property type="project" value="UniProtKB-KW"/>
</dbReference>
<keyword evidence="4" id="KW-0732">Signal</keyword>
<organism evidence="8 9">
    <name type="scientific">Variovorax gossypii</name>
    <dbReference type="NCBI Taxonomy" id="1679495"/>
    <lineage>
        <taxon>Bacteria</taxon>
        <taxon>Pseudomonadati</taxon>
        <taxon>Pseudomonadota</taxon>
        <taxon>Betaproteobacteria</taxon>
        <taxon>Burkholderiales</taxon>
        <taxon>Comamonadaceae</taxon>
        <taxon>Variovorax</taxon>
    </lineage>
</organism>
<feature type="domain" description="AlgX/AlgJ SGNH hydrolase-like" evidence="7">
    <location>
        <begin position="89"/>
        <end position="259"/>
    </location>
</feature>
<dbReference type="GO" id="GO:0042597">
    <property type="term" value="C:periplasmic space"/>
    <property type="evidence" value="ECO:0007669"/>
    <property type="project" value="UniProtKB-SubCell"/>
</dbReference>
<evidence type="ECO:0000256" key="5">
    <source>
        <dbReference type="ARBA" id="ARBA00022764"/>
    </source>
</evidence>
<keyword evidence="5" id="KW-0574">Periplasm</keyword>
<accession>A0A431TKN3</accession>
<sequence>MRSTATRQIFILAFLALTLLPGLQMATRWLPELTIDEQRTLAAPPSMAHPDRYLQQANSWFSDHFGFRALLIRLKATVDYRLFHVSDKVHVGRDGYLFYRSTLDIEKPAVDTYLGTHEAGVVEGVRRYAEALQQKGIGMVMVVNLLGDRFLPNKLPVSVTERPPLRRIDGLLDKLKQVPNVTFIDSTAILKEVEKTRPIFHRTDFHWNDPAAYPVAKGVVDAMSRAEGLADSTWTHPLRYETQSYSGGIARFMPLLRSPSEKSLFVTPSWQWPVGFTSVSGPAPYTDVSHVAPGNKGLLHPALFVGDSFMDAWMRNGMAAYFESSYRLRWGEGLRLSAITSAIPSDARWVAVQFIEVQQPALSAFADEADVTRAINMLETRPRP</sequence>
<keyword evidence="9" id="KW-1185">Reference proteome</keyword>
<dbReference type="Pfam" id="PF16822">
    <property type="entry name" value="ALGX"/>
    <property type="match status" value="1"/>
</dbReference>
<evidence type="ECO:0000256" key="3">
    <source>
        <dbReference type="ARBA" id="ARBA00022679"/>
    </source>
</evidence>
<keyword evidence="6" id="KW-0016">Alginate biosynthesis</keyword>
<comment type="subcellular location">
    <subcellularLocation>
        <location evidence="1">Periplasm</location>
    </subcellularLocation>
</comment>
<comment type="caution">
    <text evidence="8">The sequence shown here is derived from an EMBL/GenBank/DDBJ whole genome shotgun (WGS) entry which is preliminary data.</text>
</comment>
<evidence type="ECO:0000256" key="4">
    <source>
        <dbReference type="ARBA" id="ARBA00022729"/>
    </source>
</evidence>
<dbReference type="GO" id="GO:0042121">
    <property type="term" value="P:alginic acid biosynthetic process"/>
    <property type="evidence" value="ECO:0007669"/>
    <property type="project" value="UniProtKB-UniPathway"/>
</dbReference>
<dbReference type="UniPathway" id="UPA00286"/>
<proteinExistence type="predicted"/>
<keyword evidence="3" id="KW-0808">Transferase</keyword>
<reference evidence="8 9" key="1">
    <citation type="submission" date="2018-12" db="EMBL/GenBank/DDBJ databases">
        <title>The genome of Variovorax gossypii DSM 100435.</title>
        <authorList>
            <person name="Gao J."/>
            <person name="Sun J."/>
        </authorList>
    </citation>
    <scope>NUCLEOTIDE SEQUENCE [LARGE SCALE GENOMIC DNA]</scope>
    <source>
        <strain evidence="8 9">DSM 100435</strain>
    </source>
</reference>